<dbReference type="Gene3D" id="2.60.120.620">
    <property type="entry name" value="q2cbj1_9rhob like domain"/>
    <property type="match status" value="1"/>
</dbReference>
<dbReference type="AlphaFoldDB" id="A0A167JY22"/>
<dbReference type="SUPFAM" id="SSF51197">
    <property type="entry name" value="Clavaminate synthase-like"/>
    <property type="match status" value="1"/>
</dbReference>
<evidence type="ECO:0008006" key="3">
    <source>
        <dbReference type="Google" id="ProtNLM"/>
    </source>
</evidence>
<evidence type="ECO:0000313" key="2">
    <source>
        <dbReference type="Proteomes" id="UP000076738"/>
    </source>
</evidence>
<dbReference type="EMBL" id="KV417297">
    <property type="protein sequence ID" value="KZO94059.1"/>
    <property type="molecule type" value="Genomic_DNA"/>
</dbReference>
<sequence>MVKYEYLTAEQRQHFLEHGWLRIPNAIKPEYLDGWMKDCWIRLGFDEHDVSTWTEEYIKCPRHREVPVAEFCPDAYKAMVELVGGADRIDPTRETHHGDQFIINSGTEYWRDHDQAPQDAPGWHTDNDWYRQFLDSSGNALTVIHCFTDIEPRGGGTWLCEDGVKGIVDYLYAHPEGLDPPLDAMYAHVKDCKVFTEVTAKRGDTLITHDFLPHTASKNHLRKPRVITNPHVNLKEPYNFDRENPEDFSLCEQFILNTLGKKRIPKSEWHATTQRRVHYPRAYGASSLLFPPCSASADPGALQ</sequence>
<gene>
    <name evidence="1" type="ORF">CALVIDRAFT_231502</name>
</gene>
<evidence type="ECO:0000313" key="1">
    <source>
        <dbReference type="EMBL" id="KZO94059.1"/>
    </source>
</evidence>
<proteinExistence type="predicted"/>
<organism evidence="1 2">
    <name type="scientific">Calocera viscosa (strain TUFC12733)</name>
    <dbReference type="NCBI Taxonomy" id="1330018"/>
    <lineage>
        <taxon>Eukaryota</taxon>
        <taxon>Fungi</taxon>
        <taxon>Dikarya</taxon>
        <taxon>Basidiomycota</taxon>
        <taxon>Agaricomycotina</taxon>
        <taxon>Dacrymycetes</taxon>
        <taxon>Dacrymycetales</taxon>
        <taxon>Dacrymycetaceae</taxon>
        <taxon>Calocera</taxon>
    </lineage>
</organism>
<name>A0A167JY22_CALVF</name>
<dbReference type="OrthoDB" id="4664297at2759"/>
<protein>
    <recommendedName>
        <fullName evidence="3">Phytanoyl-CoA dioxygenase family protein</fullName>
    </recommendedName>
</protein>
<accession>A0A167JY22</accession>
<reference evidence="1 2" key="1">
    <citation type="journal article" date="2016" name="Mol. Biol. Evol.">
        <title>Comparative Genomics of Early-Diverging Mushroom-Forming Fungi Provides Insights into the Origins of Lignocellulose Decay Capabilities.</title>
        <authorList>
            <person name="Nagy L.G."/>
            <person name="Riley R."/>
            <person name="Tritt A."/>
            <person name="Adam C."/>
            <person name="Daum C."/>
            <person name="Floudas D."/>
            <person name="Sun H."/>
            <person name="Yadav J.S."/>
            <person name="Pangilinan J."/>
            <person name="Larsson K.H."/>
            <person name="Matsuura K."/>
            <person name="Barry K."/>
            <person name="Labutti K."/>
            <person name="Kuo R."/>
            <person name="Ohm R.A."/>
            <person name="Bhattacharya S.S."/>
            <person name="Shirouzu T."/>
            <person name="Yoshinaga Y."/>
            <person name="Martin F.M."/>
            <person name="Grigoriev I.V."/>
            <person name="Hibbett D.S."/>
        </authorList>
    </citation>
    <scope>NUCLEOTIDE SEQUENCE [LARGE SCALE GENOMIC DNA]</scope>
    <source>
        <strain evidence="1 2">TUFC12733</strain>
    </source>
</reference>
<keyword evidence="2" id="KW-1185">Reference proteome</keyword>
<dbReference type="Proteomes" id="UP000076738">
    <property type="component" value="Unassembled WGS sequence"/>
</dbReference>